<dbReference type="InterPro" id="IPR035940">
    <property type="entry name" value="CAP_sf"/>
</dbReference>
<dbReference type="Gene3D" id="3.40.33.10">
    <property type="entry name" value="CAP"/>
    <property type="match status" value="1"/>
</dbReference>
<dbReference type="PANTHER" id="PTHR10334">
    <property type="entry name" value="CYSTEINE-RICH SECRETORY PROTEIN-RELATED"/>
    <property type="match status" value="1"/>
</dbReference>
<evidence type="ECO:0000313" key="5">
    <source>
        <dbReference type="EMBL" id="JAD11098.1"/>
    </source>
</evidence>
<reference evidence="5" key="2">
    <citation type="journal article" date="2015" name="Gigascience">
        <title>Reconstructing a comprehensive transcriptome assembly of a white-pupal translocated strain of the pest fruit fly Bactrocera cucurbitae.</title>
        <authorList>
            <person name="Sim S.B."/>
            <person name="Calla B."/>
            <person name="Hall B."/>
            <person name="DeRego T."/>
            <person name="Geib S.M."/>
        </authorList>
    </citation>
    <scope>NUCLEOTIDE SEQUENCE</scope>
</reference>
<dbReference type="Pfam" id="PF00188">
    <property type="entry name" value="CAP"/>
    <property type="match status" value="1"/>
</dbReference>
<dbReference type="SUPFAM" id="SSF55797">
    <property type="entry name" value="PR-1-like"/>
    <property type="match status" value="2"/>
</dbReference>
<keyword evidence="2" id="KW-0964">Secreted</keyword>
<keyword evidence="3" id="KW-0472">Membrane</keyword>
<dbReference type="InterPro" id="IPR014044">
    <property type="entry name" value="CAP_dom"/>
</dbReference>
<dbReference type="GO" id="GO:0005576">
    <property type="term" value="C:extracellular region"/>
    <property type="evidence" value="ECO:0007669"/>
    <property type="project" value="UniProtKB-SubCell"/>
</dbReference>
<comment type="subcellular location">
    <subcellularLocation>
        <location evidence="1">Secreted</location>
    </subcellularLocation>
</comment>
<reference evidence="5" key="1">
    <citation type="submission" date="2014-11" db="EMBL/GenBank/DDBJ databases">
        <authorList>
            <person name="Geib S."/>
        </authorList>
    </citation>
    <scope>NUCLEOTIDE SEQUENCE</scope>
</reference>
<feature type="domain" description="SCP" evidence="4">
    <location>
        <begin position="78"/>
        <end position="282"/>
    </location>
</feature>
<sequence>EGLHYFFISQYKNLNMLNIQYFRFCLVLISLWSCVFTNAYYYCNKQKKLCRNDKHFMCDLDSVPSKGVVLGVLPLTGSMKRLYVDRHNEHRNRIAGGEQKFGLPSRGYFPKATRMREVIWDDELAYIAGIHAKRCNKQPDDCHSTERFPGSGQNLYKNETGKPTTGTDMIVYAIDSWWAQSELVDDGNAMVDEFPKGIGEPDRSDTTSSISFDVFIDYGNETAVQGELPKSPDAWKKIGNFSAIANERAAFVGCGLAVCHNSTSNAYCIHVTCNYSRTNVIGTFMYKKGNSSASECDYYESVPSSKYPHLCKNTGKIFEDGK</sequence>
<proteinExistence type="predicted"/>
<keyword evidence="3" id="KW-0812">Transmembrane</keyword>
<dbReference type="CDD" id="cd05380">
    <property type="entry name" value="CAP_euk"/>
    <property type="match status" value="1"/>
</dbReference>
<dbReference type="AlphaFoldDB" id="A0A0A1XKL8"/>
<name>A0A0A1XKL8_ZEUCU</name>
<evidence type="ECO:0000256" key="1">
    <source>
        <dbReference type="ARBA" id="ARBA00004613"/>
    </source>
</evidence>
<feature type="non-terminal residue" evidence="5">
    <location>
        <position position="1"/>
    </location>
</feature>
<feature type="transmembrane region" description="Helical" evidence="3">
    <location>
        <begin position="21"/>
        <end position="42"/>
    </location>
</feature>
<dbReference type="SMART" id="SM00198">
    <property type="entry name" value="SCP"/>
    <property type="match status" value="1"/>
</dbReference>
<accession>A0A0A1XKL8</accession>
<dbReference type="EMBL" id="GBXI01003194">
    <property type="protein sequence ID" value="JAD11098.1"/>
    <property type="molecule type" value="Transcribed_RNA"/>
</dbReference>
<evidence type="ECO:0000256" key="3">
    <source>
        <dbReference type="SAM" id="Phobius"/>
    </source>
</evidence>
<dbReference type="InterPro" id="IPR001283">
    <property type="entry name" value="CRISP-related"/>
</dbReference>
<evidence type="ECO:0000259" key="4">
    <source>
        <dbReference type="SMART" id="SM00198"/>
    </source>
</evidence>
<keyword evidence="3" id="KW-1133">Transmembrane helix</keyword>
<protein>
    <submittedName>
        <fullName evidence="5">Venom allergen 5</fullName>
    </submittedName>
</protein>
<gene>
    <name evidence="5" type="primary">VA5_2</name>
    <name evidence="5" type="ORF">g.29254</name>
</gene>
<evidence type="ECO:0000256" key="2">
    <source>
        <dbReference type="ARBA" id="ARBA00022525"/>
    </source>
</evidence>
<organism evidence="5">
    <name type="scientific">Zeugodacus cucurbitae</name>
    <name type="common">Melon fruit fly</name>
    <name type="synonym">Bactrocera cucurbitae</name>
    <dbReference type="NCBI Taxonomy" id="28588"/>
    <lineage>
        <taxon>Eukaryota</taxon>
        <taxon>Metazoa</taxon>
        <taxon>Ecdysozoa</taxon>
        <taxon>Arthropoda</taxon>
        <taxon>Hexapoda</taxon>
        <taxon>Insecta</taxon>
        <taxon>Pterygota</taxon>
        <taxon>Neoptera</taxon>
        <taxon>Endopterygota</taxon>
        <taxon>Diptera</taxon>
        <taxon>Brachycera</taxon>
        <taxon>Muscomorpha</taxon>
        <taxon>Tephritoidea</taxon>
        <taxon>Tephritidae</taxon>
        <taxon>Zeugodacus</taxon>
        <taxon>Zeugodacus</taxon>
    </lineage>
</organism>